<dbReference type="EMBL" id="JAJITD010000006">
    <property type="protein sequence ID" value="MCC8393592.1"/>
    <property type="molecule type" value="Genomic_DNA"/>
</dbReference>
<dbReference type="InterPro" id="IPR036390">
    <property type="entry name" value="WH_DNA-bd_sf"/>
</dbReference>
<dbReference type="PROSITE" id="PS50931">
    <property type="entry name" value="HTH_LYSR"/>
    <property type="match status" value="1"/>
</dbReference>
<dbReference type="InterPro" id="IPR000847">
    <property type="entry name" value="LysR_HTH_N"/>
</dbReference>
<dbReference type="PANTHER" id="PTHR30118:SF6">
    <property type="entry name" value="HTH-TYPE TRANSCRIPTIONAL REGULATOR LEUO"/>
    <property type="match status" value="1"/>
</dbReference>
<reference evidence="6 7" key="1">
    <citation type="submission" date="2021-11" db="EMBL/GenBank/DDBJ databases">
        <authorList>
            <person name="Oh E.-T."/>
            <person name="Kim S.-B."/>
        </authorList>
    </citation>
    <scope>NUCLEOTIDE SEQUENCE [LARGE SCALE GENOMIC DNA]</scope>
    <source>
        <strain evidence="6 7">MMS20-SJTR3</strain>
    </source>
</reference>
<feature type="domain" description="HTH lysR-type" evidence="5">
    <location>
        <begin position="57"/>
        <end position="114"/>
    </location>
</feature>
<comment type="caution">
    <text evidence="6">The sequence shown here is derived from an EMBL/GenBank/DDBJ whole genome shotgun (WGS) entry which is preliminary data.</text>
</comment>
<dbReference type="SUPFAM" id="SSF46785">
    <property type="entry name" value="Winged helix' DNA-binding domain"/>
    <property type="match status" value="1"/>
</dbReference>
<evidence type="ECO:0000313" key="7">
    <source>
        <dbReference type="Proteomes" id="UP001431019"/>
    </source>
</evidence>
<evidence type="ECO:0000256" key="1">
    <source>
        <dbReference type="ARBA" id="ARBA00009437"/>
    </source>
</evidence>
<organism evidence="6 7">
    <name type="scientific">Paraburkholderia sejongensis</name>
    <dbReference type="NCBI Taxonomy" id="2886946"/>
    <lineage>
        <taxon>Bacteria</taxon>
        <taxon>Pseudomonadati</taxon>
        <taxon>Pseudomonadota</taxon>
        <taxon>Betaproteobacteria</taxon>
        <taxon>Burkholderiales</taxon>
        <taxon>Burkholderiaceae</taxon>
        <taxon>Paraburkholderia</taxon>
    </lineage>
</organism>
<evidence type="ECO:0000259" key="5">
    <source>
        <dbReference type="PROSITE" id="PS50931"/>
    </source>
</evidence>
<dbReference type="InterPro" id="IPR036388">
    <property type="entry name" value="WH-like_DNA-bd_sf"/>
</dbReference>
<dbReference type="Gene3D" id="3.40.190.10">
    <property type="entry name" value="Periplasmic binding protein-like II"/>
    <property type="match status" value="2"/>
</dbReference>
<comment type="similarity">
    <text evidence="1">Belongs to the LysR transcriptional regulatory family.</text>
</comment>
<gene>
    <name evidence="6" type="ORF">LJ656_13440</name>
</gene>
<accession>A0ABS8JUL9</accession>
<keyword evidence="3" id="KW-0238">DNA-binding</keyword>
<keyword evidence="4" id="KW-0804">Transcription</keyword>
<protein>
    <submittedName>
        <fullName evidence="6">LysR family transcriptional regulator</fullName>
    </submittedName>
</protein>
<dbReference type="Pfam" id="PF00126">
    <property type="entry name" value="HTH_1"/>
    <property type="match status" value="1"/>
</dbReference>
<evidence type="ECO:0000256" key="4">
    <source>
        <dbReference type="ARBA" id="ARBA00023163"/>
    </source>
</evidence>
<dbReference type="Gene3D" id="1.10.10.10">
    <property type="entry name" value="Winged helix-like DNA-binding domain superfamily/Winged helix DNA-binding domain"/>
    <property type="match status" value="1"/>
</dbReference>
<keyword evidence="7" id="KW-1185">Reference proteome</keyword>
<evidence type="ECO:0000256" key="2">
    <source>
        <dbReference type="ARBA" id="ARBA00023015"/>
    </source>
</evidence>
<dbReference type="Pfam" id="PF03466">
    <property type="entry name" value="LysR_substrate"/>
    <property type="match status" value="1"/>
</dbReference>
<dbReference type="SUPFAM" id="SSF53850">
    <property type="entry name" value="Periplasmic binding protein-like II"/>
    <property type="match status" value="1"/>
</dbReference>
<evidence type="ECO:0000256" key="3">
    <source>
        <dbReference type="ARBA" id="ARBA00023125"/>
    </source>
</evidence>
<keyword evidence="2" id="KW-0805">Transcription regulation</keyword>
<dbReference type="Proteomes" id="UP001431019">
    <property type="component" value="Unassembled WGS sequence"/>
</dbReference>
<dbReference type="RefSeq" id="WP_230509900.1">
    <property type="nucleotide sequence ID" value="NZ_JAJITD010000006.1"/>
</dbReference>
<dbReference type="PANTHER" id="PTHR30118">
    <property type="entry name" value="HTH-TYPE TRANSCRIPTIONAL REGULATOR LEUO-RELATED"/>
    <property type="match status" value="1"/>
</dbReference>
<sequence length="359" mass="39968">MPVVAALRLLQVVHSWGNYQQHERTIVPHNPSRARGARHLAQNPPAPGNHRMRLKGLDLNLLVVLDALLAERSVSRAAQRIGLQQSAVSSALGRLREHFDDPLLEWRNRQMTPTTLGYELQPALRTLLQRADVIANATQAFIPAEAQQEFVLLCSDYVAQAFMPRVIARLMHEAPRVSLSLRPLMSLLPRSRNLMGDELERRGAHLTIAPKEFISANRPSVDLFHETFTCIVARENALVGKELSTTQYSTLPHVIATFMDSAANTVEGRRLERAGVARKVDVIVPNFLLVPEFVMATDRIGTVPSRLANAWTRTMPLRVVPAPFPAIDVRETLQISPAHAGDPAVEWISSLIIECAQDF</sequence>
<dbReference type="InterPro" id="IPR005119">
    <property type="entry name" value="LysR_subst-bd"/>
</dbReference>
<name>A0ABS8JUL9_9BURK</name>
<dbReference type="InterPro" id="IPR050389">
    <property type="entry name" value="LysR-type_TF"/>
</dbReference>
<proteinExistence type="inferred from homology"/>
<evidence type="ECO:0000313" key="6">
    <source>
        <dbReference type="EMBL" id="MCC8393592.1"/>
    </source>
</evidence>